<dbReference type="InterPro" id="IPR036460">
    <property type="entry name" value="Cu_amine_oxidase_C_sf"/>
</dbReference>
<keyword evidence="7 11" id="KW-0186">Copper</keyword>
<organism evidence="13 14">
    <name type="scientific">Malassezia psittaci</name>
    <dbReference type="NCBI Taxonomy" id="1821823"/>
    <lineage>
        <taxon>Eukaryota</taxon>
        <taxon>Fungi</taxon>
        <taxon>Dikarya</taxon>
        <taxon>Basidiomycota</taxon>
        <taxon>Ustilaginomycotina</taxon>
        <taxon>Malasseziomycetes</taxon>
        <taxon>Malasseziales</taxon>
        <taxon>Malasseziaceae</taxon>
        <taxon>Malassezia</taxon>
    </lineage>
</organism>
<comment type="subunit">
    <text evidence="3">Homodimer.</text>
</comment>
<dbReference type="InterPro" id="IPR016182">
    <property type="entry name" value="Cu_amine_oxidase_N-reg"/>
</dbReference>
<gene>
    <name evidence="13" type="ORF">MPSI1_003681</name>
</gene>
<dbReference type="Gene3D" id="2.70.98.20">
    <property type="entry name" value="Copper amine oxidase, catalytic domain"/>
    <property type="match status" value="1"/>
</dbReference>
<evidence type="ECO:0000313" key="14">
    <source>
        <dbReference type="Proteomes" id="UP001214628"/>
    </source>
</evidence>
<feature type="active site" description="Schiff-base intermediate with substrate; via topaquinone" evidence="9">
    <location>
        <position position="407"/>
    </location>
</feature>
<evidence type="ECO:0000256" key="6">
    <source>
        <dbReference type="ARBA" id="ARBA00023002"/>
    </source>
</evidence>
<dbReference type="SUPFAM" id="SSF49998">
    <property type="entry name" value="Amine oxidase catalytic domain"/>
    <property type="match status" value="1"/>
</dbReference>
<evidence type="ECO:0000256" key="4">
    <source>
        <dbReference type="ARBA" id="ARBA00022723"/>
    </source>
</evidence>
<evidence type="ECO:0000256" key="8">
    <source>
        <dbReference type="ARBA" id="ARBA00023157"/>
    </source>
</evidence>
<evidence type="ECO:0000256" key="7">
    <source>
        <dbReference type="ARBA" id="ARBA00023008"/>
    </source>
</evidence>
<dbReference type="InterPro" id="IPR015798">
    <property type="entry name" value="Cu_amine_oxidase_C"/>
</dbReference>
<dbReference type="EC" id="1.4.3.-" evidence="11"/>
<evidence type="ECO:0000256" key="10">
    <source>
        <dbReference type="PIRSR" id="PIRSR600269-51"/>
    </source>
</evidence>
<evidence type="ECO:0000256" key="2">
    <source>
        <dbReference type="ARBA" id="ARBA00007983"/>
    </source>
</evidence>
<comment type="cofactor">
    <cofactor evidence="11">
        <name>Cu cation</name>
        <dbReference type="ChEBI" id="CHEBI:23378"/>
    </cofactor>
    <text evidence="11">Contains 1 topaquinone per subunit.</text>
</comment>
<sequence>MTPTQTEIVSAACPHPLDPASIDELNTATELVRKQFDSDVKLFFYAAGLHEPAKKILRPFLQAERAGKYLNMPAREICVIVGIARTPRNFEVIVNVTEKVVKSLVELPRTSLPPLVPSEITLAMEITMASDLVKAEVERLQMPLDQVFPEAWDYGRDSENEYDRKVQVFMYARNPETNHPESNVYAFPLDFLVILDMTKEEVESVQHLPLGASASKNRSQNTVRKTGKPIEPEYVHELQSHSMRKSVKPLQVIQPEGPGFQASGNLIEWEKWRFRVGFNWREGMTLHDVTLDGREVLYRIALSEMSVPYGDPRAPLHRKSAFDLGTYGAGYTANNLGLGCDCLGVIKYLDGNLVESDGRAYTSKNVICIHEVDAGIQWKHTNLNTGKAVVVRRRQLHLQMIITVANYEYAFYFILDQSGEIMFETLATGILSTTPIDPEETKKCRFGTRVASGVLAPYHQHIFNLRIDPCIDGDGNSVEVIDSVPMPLDEDNPYGIGYVTESRTVSRSGTEQLDAEKGRVFKIVNPNRINATSGQPVGYKLVPIVSQRALAHPTSWHARRSQFGSAPVWITKYRDHELYAAGNYTNQSDGDDGLQAYVARDEPVENQDIVLWHTFSFTHNPRPEDFPVMPCETARVVLKPNGFFDFNPTLDVPPSNQCFNKSVSYEESKNQAGMQTSGQEVPCCKTKAKIHRVEG</sequence>
<comment type="PTM">
    <text evidence="10 11">Topaquinone (TPQ) is generated by copper-dependent autoxidation of a specific tyrosyl residue.</text>
</comment>
<dbReference type="GO" id="GO:0048038">
    <property type="term" value="F:quinone binding"/>
    <property type="evidence" value="ECO:0007669"/>
    <property type="project" value="InterPro"/>
</dbReference>
<keyword evidence="8" id="KW-1015">Disulfide bond</keyword>
<comment type="cofactor">
    <cofactor evidence="1">
        <name>Cu cation</name>
        <dbReference type="ChEBI" id="CHEBI:23378"/>
    </cofactor>
</comment>
<feature type="modified residue" description="2',4',5'-topaquinone" evidence="10">
    <location>
        <position position="407"/>
    </location>
</feature>
<dbReference type="AlphaFoldDB" id="A0AAF0FCR3"/>
<proteinExistence type="inferred from homology"/>
<evidence type="ECO:0000259" key="12">
    <source>
        <dbReference type="Pfam" id="PF01179"/>
    </source>
</evidence>
<dbReference type="SUPFAM" id="SSF54416">
    <property type="entry name" value="Amine oxidase N-terminal region"/>
    <property type="match status" value="2"/>
</dbReference>
<evidence type="ECO:0000256" key="9">
    <source>
        <dbReference type="PIRSR" id="PIRSR600269-50"/>
    </source>
</evidence>
<dbReference type="EMBL" id="CP118380">
    <property type="protein sequence ID" value="WFD45005.1"/>
    <property type="molecule type" value="Genomic_DNA"/>
</dbReference>
<dbReference type="GO" id="GO:0009308">
    <property type="term" value="P:amine metabolic process"/>
    <property type="evidence" value="ECO:0007669"/>
    <property type="project" value="UniProtKB-UniRule"/>
</dbReference>
<dbReference type="Proteomes" id="UP001214628">
    <property type="component" value="Chromosome 6"/>
</dbReference>
<keyword evidence="6 11" id="KW-0560">Oxidoreductase</keyword>
<dbReference type="PANTHER" id="PTHR10638:SF91">
    <property type="entry name" value="AMINE OXIDASE"/>
    <property type="match status" value="1"/>
</dbReference>
<dbReference type="FunFam" id="2.70.98.20:FF:000001">
    <property type="entry name" value="Amine oxidase"/>
    <property type="match status" value="1"/>
</dbReference>
<accession>A0AAF0FCR3</accession>
<dbReference type="GO" id="GO:0008131">
    <property type="term" value="F:primary methylamine oxidase activity"/>
    <property type="evidence" value="ECO:0007669"/>
    <property type="project" value="InterPro"/>
</dbReference>
<feature type="active site" description="Proton acceptor" evidence="9">
    <location>
        <position position="323"/>
    </location>
</feature>
<dbReference type="PANTHER" id="PTHR10638">
    <property type="entry name" value="COPPER AMINE OXIDASE"/>
    <property type="match status" value="1"/>
</dbReference>
<evidence type="ECO:0000256" key="1">
    <source>
        <dbReference type="ARBA" id="ARBA00001935"/>
    </source>
</evidence>
<reference evidence="13" key="1">
    <citation type="submission" date="2023-02" db="EMBL/GenBank/DDBJ databases">
        <title>Mating type loci evolution in Malassezia.</title>
        <authorList>
            <person name="Coelho M.A."/>
        </authorList>
    </citation>
    <scope>NUCLEOTIDE SEQUENCE</scope>
    <source>
        <strain evidence="13">CBS 14136</strain>
    </source>
</reference>
<evidence type="ECO:0000256" key="11">
    <source>
        <dbReference type="RuleBase" id="RU000672"/>
    </source>
</evidence>
<dbReference type="Gene3D" id="3.10.450.40">
    <property type="match status" value="2"/>
</dbReference>
<evidence type="ECO:0000256" key="5">
    <source>
        <dbReference type="ARBA" id="ARBA00022772"/>
    </source>
</evidence>
<protein>
    <recommendedName>
        <fullName evidence="11">Amine oxidase</fullName>
        <ecNumber evidence="11">1.4.3.-</ecNumber>
    </recommendedName>
</protein>
<keyword evidence="5 9" id="KW-0801">TPQ</keyword>
<comment type="similarity">
    <text evidence="2 11">Belongs to the copper/topaquinone oxidase family.</text>
</comment>
<feature type="domain" description="Copper amine oxidase catalytic" evidence="12">
    <location>
        <begin position="250"/>
        <end position="650"/>
    </location>
</feature>
<name>A0AAF0FCR3_9BASI</name>
<dbReference type="GO" id="GO:0005507">
    <property type="term" value="F:copper ion binding"/>
    <property type="evidence" value="ECO:0007669"/>
    <property type="project" value="InterPro"/>
</dbReference>
<evidence type="ECO:0000313" key="13">
    <source>
        <dbReference type="EMBL" id="WFD45005.1"/>
    </source>
</evidence>
<dbReference type="Pfam" id="PF01179">
    <property type="entry name" value="Cu_amine_oxid"/>
    <property type="match status" value="1"/>
</dbReference>
<keyword evidence="14" id="KW-1185">Reference proteome</keyword>
<keyword evidence="4 11" id="KW-0479">Metal-binding</keyword>
<dbReference type="InterPro" id="IPR000269">
    <property type="entry name" value="Cu_amine_oxidase"/>
</dbReference>
<evidence type="ECO:0000256" key="3">
    <source>
        <dbReference type="ARBA" id="ARBA00011738"/>
    </source>
</evidence>